<dbReference type="PANTHER" id="PTHR12862">
    <property type="entry name" value="BADF TYPE ATPASE DOMAIN-CONTAINING PROTEIN"/>
    <property type="match status" value="1"/>
</dbReference>
<accession>A0A7R9BQE1</accession>
<evidence type="ECO:0000256" key="3">
    <source>
        <dbReference type="ARBA" id="ARBA00014974"/>
    </source>
</evidence>
<dbReference type="Pfam" id="PF01869">
    <property type="entry name" value="BcrAD_BadFG"/>
    <property type="match status" value="1"/>
</dbReference>
<evidence type="ECO:0000313" key="6">
    <source>
        <dbReference type="EMBL" id="CAD7279382.1"/>
    </source>
</evidence>
<protein>
    <recommendedName>
        <fullName evidence="3">N-acetyl-D-glucosamine kinase</fullName>
        <ecNumber evidence="2">2.7.1.59</ecNumber>
    </recommendedName>
    <alternativeName>
        <fullName evidence="4">GlcNAc kinase</fullName>
    </alternativeName>
</protein>
<reference evidence="6" key="1">
    <citation type="submission" date="2020-11" db="EMBL/GenBank/DDBJ databases">
        <authorList>
            <person name="Tran Van P."/>
        </authorList>
    </citation>
    <scope>NUCLEOTIDE SEQUENCE</scope>
</reference>
<dbReference type="InterPro" id="IPR043129">
    <property type="entry name" value="ATPase_NBD"/>
</dbReference>
<dbReference type="AlphaFoldDB" id="A0A7R9BQE1"/>
<evidence type="ECO:0000313" key="7">
    <source>
        <dbReference type="Proteomes" id="UP000678499"/>
    </source>
</evidence>
<evidence type="ECO:0000256" key="1">
    <source>
        <dbReference type="ARBA" id="ARBA00006198"/>
    </source>
</evidence>
<dbReference type="GO" id="GO:0045127">
    <property type="term" value="F:N-acetylglucosamine kinase activity"/>
    <property type="evidence" value="ECO:0007669"/>
    <property type="project" value="UniProtKB-EC"/>
</dbReference>
<dbReference type="EMBL" id="OA883649">
    <property type="protein sequence ID" value="CAD7279382.1"/>
    <property type="molecule type" value="Genomic_DNA"/>
</dbReference>
<name>A0A7R9BQE1_9CRUS</name>
<evidence type="ECO:0000256" key="4">
    <source>
        <dbReference type="ARBA" id="ARBA00031123"/>
    </source>
</evidence>
<dbReference type="Proteomes" id="UP000678499">
    <property type="component" value="Unassembled WGS sequence"/>
</dbReference>
<dbReference type="InterPro" id="IPR039758">
    <property type="entry name" value="NAGK-like"/>
</dbReference>
<gene>
    <name evidence="6" type="ORF">NMOB1V02_LOCUS7055</name>
</gene>
<dbReference type="OrthoDB" id="311172at2759"/>
<comment type="similarity">
    <text evidence="1">Belongs to the eukaryotic-type N-acetylglucosamine kinase family.</text>
</comment>
<dbReference type="EMBL" id="CAJPEX010001612">
    <property type="protein sequence ID" value="CAG0919534.1"/>
    <property type="molecule type" value="Genomic_DNA"/>
</dbReference>
<dbReference type="Gene3D" id="3.40.50.10490">
    <property type="entry name" value="Glucose-6-phosphate isomerase like protein, domain 1"/>
    <property type="match status" value="1"/>
</dbReference>
<dbReference type="EC" id="2.7.1.59" evidence="2"/>
<dbReference type="PANTHER" id="PTHR12862:SF0">
    <property type="entry name" value="N-ACETYL-D-GLUCOSAMINE KINASE"/>
    <property type="match status" value="1"/>
</dbReference>
<organism evidence="6">
    <name type="scientific">Notodromas monacha</name>
    <dbReference type="NCBI Taxonomy" id="399045"/>
    <lineage>
        <taxon>Eukaryota</taxon>
        <taxon>Metazoa</taxon>
        <taxon>Ecdysozoa</taxon>
        <taxon>Arthropoda</taxon>
        <taxon>Crustacea</taxon>
        <taxon>Oligostraca</taxon>
        <taxon>Ostracoda</taxon>
        <taxon>Podocopa</taxon>
        <taxon>Podocopida</taxon>
        <taxon>Cypridocopina</taxon>
        <taxon>Cypridoidea</taxon>
        <taxon>Cyprididae</taxon>
        <taxon>Notodromas</taxon>
    </lineage>
</organism>
<sequence>MKVLGVEGGGTKTSWALLLFPDHLAGNDVRCNAVIDAGVVGPTNICLLSDEQLAMELQKLPRADDIQAVGLCLAGCSSTSDKHRVTRIASSIWPNAKTSVGSDLDSLLATAFPQPNSVGICVSAGTGTCVIARNTTGTTSSTGGKGHVLGDQGSAYWIARRALKHVVLCDQQHCDDECSKLSAVDKALDTRLSNTGRHKLRALAPLEHASKVVTRGTEKLAHLAAQAAKSVGILGSQVGENIISNPTAITVHITGSVFATQPLYQQEFRDKLALIMPNATVSSTLLERSSTTNGAIGAAMFALGSQTNDPLPLTKTQRSNEQGLGVIARAATEQRNVRSLHLDKMSPLEIVQTFVREEAYVQQALEKSTPAIARALELI</sequence>
<proteinExistence type="inferred from homology"/>
<dbReference type="SUPFAM" id="SSF53067">
    <property type="entry name" value="Actin-like ATPase domain"/>
    <property type="match status" value="2"/>
</dbReference>
<evidence type="ECO:0000259" key="5">
    <source>
        <dbReference type="Pfam" id="PF01869"/>
    </source>
</evidence>
<feature type="domain" description="ATPase BadF/BadG/BcrA/BcrD type" evidence="5">
    <location>
        <begin position="4"/>
        <end position="302"/>
    </location>
</feature>
<dbReference type="Gene3D" id="3.30.420.40">
    <property type="match status" value="2"/>
</dbReference>
<keyword evidence="7" id="KW-1185">Reference proteome</keyword>
<dbReference type="InterPro" id="IPR002731">
    <property type="entry name" value="ATPase_BadF"/>
</dbReference>
<evidence type="ECO:0000256" key="2">
    <source>
        <dbReference type="ARBA" id="ARBA00012122"/>
    </source>
</evidence>
<feature type="non-terminal residue" evidence="6">
    <location>
        <position position="1"/>
    </location>
</feature>